<name>A0A0B7BX27_9EUPU</name>
<reference evidence="1" key="1">
    <citation type="submission" date="2014-12" db="EMBL/GenBank/DDBJ databases">
        <title>Insight into the proteome of Arion vulgaris.</title>
        <authorList>
            <person name="Aradska J."/>
            <person name="Bulat T."/>
            <person name="Smidak R."/>
            <person name="Sarate P."/>
            <person name="Gangsoo J."/>
            <person name="Sialana F."/>
            <person name="Bilban M."/>
            <person name="Lubec G."/>
        </authorList>
    </citation>
    <scope>NUCLEOTIDE SEQUENCE</scope>
    <source>
        <tissue evidence="1">Skin</tissue>
    </source>
</reference>
<accession>A0A0B7BX27</accession>
<dbReference type="InterPro" id="IPR037238">
    <property type="entry name" value="YbiA-like_sf"/>
</dbReference>
<gene>
    <name evidence="1" type="primary">ORF215960</name>
</gene>
<dbReference type="EMBL" id="HACG01050633">
    <property type="protein sequence ID" value="CEK97498.1"/>
    <property type="molecule type" value="Transcribed_RNA"/>
</dbReference>
<proteinExistence type="predicted"/>
<evidence type="ECO:0000313" key="1">
    <source>
        <dbReference type="EMBL" id="CEK97498.1"/>
    </source>
</evidence>
<organism evidence="1">
    <name type="scientific">Arion vulgaris</name>
    <dbReference type="NCBI Taxonomy" id="1028688"/>
    <lineage>
        <taxon>Eukaryota</taxon>
        <taxon>Metazoa</taxon>
        <taxon>Spiralia</taxon>
        <taxon>Lophotrochozoa</taxon>
        <taxon>Mollusca</taxon>
        <taxon>Gastropoda</taxon>
        <taxon>Heterobranchia</taxon>
        <taxon>Euthyneura</taxon>
        <taxon>Panpulmonata</taxon>
        <taxon>Eupulmonata</taxon>
        <taxon>Stylommatophora</taxon>
        <taxon>Helicina</taxon>
        <taxon>Arionoidea</taxon>
        <taxon>Arionidae</taxon>
        <taxon>Arion</taxon>
    </lineage>
</organism>
<dbReference type="AlphaFoldDB" id="A0A0B7BX27"/>
<sequence>MLLRFEQNPKLMELLKQSKDKLLLNVFDADPYEACGADANTVNQFLLENCGKTVEVPMGENPTNLQEFPTICSGKNIQGIMIMLARHELLSGN</sequence>
<dbReference type="SUPFAM" id="SSF143990">
    <property type="entry name" value="YbiA-like"/>
    <property type="match status" value="1"/>
</dbReference>
<protein>
    <submittedName>
        <fullName evidence="1">Uncharacterized protein</fullName>
    </submittedName>
</protein>
<dbReference type="Gene3D" id="1.10.357.40">
    <property type="entry name" value="YbiA-like"/>
    <property type="match status" value="1"/>
</dbReference>